<evidence type="ECO:0000259" key="1">
    <source>
        <dbReference type="Pfam" id="PF11160"/>
    </source>
</evidence>
<reference evidence="2 3" key="1">
    <citation type="submission" date="2014-03" db="EMBL/GenBank/DDBJ databases">
        <title>Genome sequence of Bordetella bronchiseptica.</title>
        <authorList>
            <person name="Harvill E."/>
            <person name="Goodfield L.L."/>
            <person name="Ivanov Y.V."/>
            <person name="Meyer J.A."/>
            <person name="Muse S.J."/>
            <person name="Jacobs N."/>
            <person name="Bendor L."/>
            <person name="Smallridge W.E."/>
            <person name="Brinkac L.M."/>
            <person name="Sanka R."/>
            <person name="Kim M."/>
            <person name="Losada L."/>
        </authorList>
    </citation>
    <scope>NUCLEOTIDE SEQUENCE [LARGE SCALE GENOMIC DNA]</scope>
    <source>
        <strain evidence="2 3">00-P-2796</strain>
    </source>
</reference>
<dbReference type="InterPro" id="IPR021331">
    <property type="entry name" value="Hva1_TUDOR"/>
</dbReference>
<evidence type="ECO:0000313" key="2">
    <source>
        <dbReference type="EMBL" id="KCV34608.1"/>
    </source>
</evidence>
<gene>
    <name evidence="2" type="ORF">L490_2278</name>
</gene>
<name>A0ABR4RED3_BORBO</name>
<keyword evidence="3" id="KW-1185">Reference proteome</keyword>
<accession>A0ABR4RED3</accession>
<sequence length="77" mass="8443">MSGKTAFRIGDHVAWNSEAGQVSGTIIAIHTRDFDYKGHTHRASPDHPQYEIKSDKTDHIAAHRGEALRHARAKGGA</sequence>
<feature type="domain" description="Hypervirulence associated protein TUDOR" evidence="1">
    <location>
        <begin position="10"/>
        <end position="68"/>
    </location>
</feature>
<organism evidence="2 3">
    <name type="scientific">Bordetella bronchiseptica 00-P-2796</name>
    <dbReference type="NCBI Taxonomy" id="1331199"/>
    <lineage>
        <taxon>Bacteria</taxon>
        <taxon>Pseudomonadati</taxon>
        <taxon>Pseudomonadota</taxon>
        <taxon>Betaproteobacteria</taxon>
        <taxon>Burkholderiales</taxon>
        <taxon>Alcaligenaceae</taxon>
        <taxon>Bordetella</taxon>
    </lineage>
</organism>
<dbReference type="Gene3D" id="2.30.30.1060">
    <property type="match status" value="1"/>
</dbReference>
<comment type="caution">
    <text evidence="2">The sequence shown here is derived from an EMBL/GenBank/DDBJ whole genome shotgun (WGS) entry which is preliminary data.</text>
</comment>
<proteinExistence type="predicted"/>
<dbReference type="Pfam" id="PF11160">
    <property type="entry name" value="Hva1_TUDOR"/>
    <property type="match status" value="1"/>
</dbReference>
<dbReference type="EMBL" id="JGWH01000094">
    <property type="protein sequence ID" value="KCV34608.1"/>
    <property type="molecule type" value="Genomic_DNA"/>
</dbReference>
<dbReference type="RefSeq" id="WP_033450420.1">
    <property type="nucleotide sequence ID" value="NZ_JGWH01000094.1"/>
</dbReference>
<evidence type="ECO:0000313" key="3">
    <source>
        <dbReference type="Proteomes" id="UP000025756"/>
    </source>
</evidence>
<protein>
    <submittedName>
        <fullName evidence="2">PF11160 family protein</fullName>
    </submittedName>
</protein>
<dbReference type="Proteomes" id="UP000025756">
    <property type="component" value="Unassembled WGS sequence"/>
</dbReference>